<name>A0A385JM45_PROMI</name>
<sequence length="179" mass="20981">MDTDDIAIPSRFKIQLSYFSKDPDLAVLGSNIDEFIISTSETTGTRKVPSEYNDIKKYALFKCPLNHMTVMFRKKIVQDVGSYIHHHYMEDYNLWLRILASNHKILNVEQSLVYARVNKNTLLRRRGLSYIKSEYKLAKLKKSLKLQKRVSSILTFILRASPRLLPPFILKLIYKINRD</sequence>
<organism evidence="1">
    <name type="scientific">Proteus mirabilis</name>
    <dbReference type="NCBI Taxonomy" id="584"/>
    <lineage>
        <taxon>Bacteria</taxon>
        <taxon>Pseudomonadati</taxon>
        <taxon>Pseudomonadota</taxon>
        <taxon>Gammaproteobacteria</taxon>
        <taxon>Enterobacterales</taxon>
        <taxon>Morganellaceae</taxon>
        <taxon>Proteus</taxon>
    </lineage>
</organism>
<dbReference type="InterPro" id="IPR029044">
    <property type="entry name" value="Nucleotide-diphossugar_trans"/>
</dbReference>
<proteinExistence type="predicted"/>
<dbReference type="Gene3D" id="3.90.550.10">
    <property type="entry name" value="Spore Coat Polysaccharide Biosynthesis Protein SpsA, Chain A"/>
    <property type="match status" value="1"/>
</dbReference>
<dbReference type="EMBL" id="KY710690">
    <property type="protein sequence ID" value="AXY99403.1"/>
    <property type="molecule type" value="Genomic_DNA"/>
</dbReference>
<protein>
    <submittedName>
        <fullName evidence="1">Gt3</fullName>
    </submittedName>
</protein>
<dbReference type="SUPFAM" id="SSF53448">
    <property type="entry name" value="Nucleotide-diphospho-sugar transferases"/>
    <property type="match status" value="1"/>
</dbReference>
<reference evidence="1" key="1">
    <citation type="journal article" date="2017" name="PLoS ONE">
        <title>Genetic diversity of the O antigens of Proteus species and the development of a suspension array for molecular serotyping.</title>
        <authorList>
            <person name="Yu X."/>
            <person name="Torzewska A."/>
            <person name="Zhang X."/>
            <person name="Yin Z."/>
            <person name="Drzewiecka D."/>
            <person name="Cao H."/>
            <person name="Liu B."/>
            <person name="Knirel Y.A."/>
            <person name="Rozalski A."/>
            <person name="Wang L."/>
        </authorList>
    </citation>
    <scope>NUCLEOTIDE SEQUENCE</scope>
    <source>
        <strain evidence="1">PrK 18/57</strain>
    </source>
</reference>
<accession>A0A385JM45</accession>
<evidence type="ECO:0000313" key="1">
    <source>
        <dbReference type="EMBL" id="AXY99403.1"/>
    </source>
</evidence>
<dbReference type="AlphaFoldDB" id="A0A385JM45"/>